<comment type="caution">
    <text evidence="3">The sequence shown here is derived from an EMBL/GenBank/DDBJ whole genome shotgun (WGS) entry which is preliminary data.</text>
</comment>
<proteinExistence type="predicted"/>
<gene>
    <name evidence="3" type="ORF">Fcan01_08984</name>
</gene>
<evidence type="ECO:0000256" key="2">
    <source>
        <dbReference type="SAM" id="SignalP"/>
    </source>
</evidence>
<dbReference type="InterPro" id="IPR036706">
    <property type="entry name" value="VOMI_sf"/>
</dbReference>
<dbReference type="Pfam" id="PF03762">
    <property type="entry name" value="VOMI"/>
    <property type="match status" value="1"/>
</dbReference>
<dbReference type="PANTHER" id="PTHR18841:SF0">
    <property type="entry name" value="VITELLINE MEMBRANE OUTER LAYER 1 HOMOLOG A-RELATED"/>
    <property type="match status" value="1"/>
</dbReference>
<keyword evidence="4" id="KW-1185">Reference proteome</keyword>
<accession>A0A226ED67</accession>
<feature type="chain" id="PRO_5012330285" evidence="2">
    <location>
        <begin position="18"/>
        <end position="224"/>
    </location>
</feature>
<dbReference type="InterPro" id="IPR005515">
    <property type="entry name" value="VOMI"/>
</dbReference>
<dbReference type="Proteomes" id="UP000198287">
    <property type="component" value="Unassembled WGS sequence"/>
</dbReference>
<dbReference type="PANTHER" id="PTHR18841">
    <property type="entry name" value="VITELLINE MEMBRANE OUTER LAYER PROTEIN I-RELATED"/>
    <property type="match status" value="1"/>
</dbReference>
<keyword evidence="2" id="KW-0732">Signal</keyword>
<dbReference type="STRING" id="158441.A0A226ED67"/>
<dbReference type="OMA" id="WNAECRD"/>
<organism evidence="3 4">
    <name type="scientific">Folsomia candida</name>
    <name type="common">Springtail</name>
    <dbReference type="NCBI Taxonomy" id="158441"/>
    <lineage>
        <taxon>Eukaryota</taxon>
        <taxon>Metazoa</taxon>
        <taxon>Ecdysozoa</taxon>
        <taxon>Arthropoda</taxon>
        <taxon>Hexapoda</taxon>
        <taxon>Collembola</taxon>
        <taxon>Entomobryomorpha</taxon>
        <taxon>Isotomoidea</taxon>
        <taxon>Isotomidae</taxon>
        <taxon>Proisotominae</taxon>
        <taxon>Folsomia</taxon>
    </lineage>
</organism>
<evidence type="ECO:0000313" key="3">
    <source>
        <dbReference type="EMBL" id="OXA55419.1"/>
    </source>
</evidence>
<dbReference type="EMBL" id="LNIX01000004">
    <property type="protein sequence ID" value="OXA55419.1"/>
    <property type="molecule type" value="Genomic_DNA"/>
</dbReference>
<dbReference type="Gene3D" id="2.100.10.20">
    <property type="entry name" value="Vitelline membrane outer layer protein I (VOMI)"/>
    <property type="match status" value="1"/>
</dbReference>
<dbReference type="AlphaFoldDB" id="A0A226ED67"/>
<dbReference type="SUPFAM" id="SSF51092">
    <property type="entry name" value="Vitelline membrane outer protein-I (VMO-I)"/>
    <property type="match status" value="1"/>
</dbReference>
<protein>
    <submittedName>
        <fullName evidence="3">Vitelline membrane outer layer protein 1</fullName>
    </submittedName>
</protein>
<reference evidence="3 4" key="1">
    <citation type="submission" date="2015-12" db="EMBL/GenBank/DDBJ databases">
        <title>The genome of Folsomia candida.</title>
        <authorList>
            <person name="Faddeeva A."/>
            <person name="Derks M.F."/>
            <person name="Anvar Y."/>
            <person name="Smit S."/>
            <person name="Van Straalen N."/>
            <person name="Roelofs D."/>
        </authorList>
    </citation>
    <scope>NUCLEOTIDE SEQUENCE [LARGE SCALE GENOMIC DNA]</scope>
    <source>
        <strain evidence="3 4">VU population</strain>
        <tissue evidence="3">Whole body</tissue>
    </source>
</reference>
<name>A0A226ED67_FOLCA</name>
<sequence>MTATSYLVLLLVGVAHAGEIITSPPTTNWGVWGAFDRCPNGTFARGFQLKTEPYKGPLIDDTAGNAIRLYCGAPGVDEDAGTVTSSEGAYGVWGSISSCPIGSYINGFALRVEVNGIDDETATNNVRFYCNTLPDPLEGDGLGFGLWRDSRRCSTSEALCAFQTQIEAPQGLADDTSLNNIAAECCDLPVPTTPPPTTTTPRPTTTTPTTTTPTTTTSQPETTL</sequence>
<dbReference type="GO" id="GO:0005615">
    <property type="term" value="C:extracellular space"/>
    <property type="evidence" value="ECO:0007669"/>
    <property type="project" value="TreeGrafter"/>
</dbReference>
<feature type="signal peptide" evidence="2">
    <location>
        <begin position="1"/>
        <end position="17"/>
    </location>
</feature>
<feature type="compositionally biased region" description="Low complexity" evidence="1">
    <location>
        <begin position="199"/>
        <end position="224"/>
    </location>
</feature>
<dbReference type="OrthoDB" id="6329319at2759"/>
<evidence type="ECO:0000313" key="4">
    <source>
        <dbReference type="Proteomes" id="UP000198287"/>
    </source>
</evidence>
<dbReference type="CDD" id="cd00220">
    <property type="entry name" value="VMO-I"/>
    <property type="match status" value="1"/>
</dbReference>
<feature type="region of interest" description="Disordered" evidence="1">
    <location>
        <begin position="187"/>
        <end position="224"/>
    </location>
</feature>
<evidence type="ECO:0000256" key="1">
    <source>
        <dbReference type="SAM" id="MobiDB-lite"/>
    </source>
</evidence>